<comment type="caution">
    <text evidence="2">The sequence shown here is derived from an EMBL/GenBank/DDBJ whole genome shotgun (WGS) entry which is preliminary data.</text>
</comment>
<organism evidence="2 3">
    <name type="scientific">Haemaphysalis longicornis</name>
    <name type="common">Bush tick</name>
    <dbReference type="NCBI Taxonomy" id="44386"/>
    <lineage>
        <taxon>Eukaryota</taxon>
        <taxon>Metazoa</taxon>
        <taxon>Ecdysozoa</taxon>
        <taxon>Arthropoda</taxon>
        <taxon>Chelicerata</taxon>
        <taxon>Arachnida</taxon>
        <taxon>Acari</taxon>
        <taxon>Parasitiformes</taxon>
        <taxon>Ixodida</taxon>
        <taxon>Ixodoidea</taxon>
        <taxon>Ixodidae</taxon>
        <taxon>Haemaphysalinae</taxon>
        <taxon>Haemaphysalis</taxon>
    </lineage>
</organism>
<dbReference type="AlphaFoldDB" id="A0A9J6HBS3"/>
<dbReference type="EMBL" id="JABSTR010003235">
    <property type="protein sequence ID" value="KAH9384828.1"/>
    <property type="molecule type" value="Genomic_DNA"/>
</dbReference>
<evidence type="ECO:0000256" key="1">
    <source>
        <dbReference type="SAM" id="MobiDB-lite"/>
    </source>
</evidence>
<sequence length="128" mass="13526">MLPLQCVLLLQSRRSQREREKEESRGEAQTSQGDGSCKVRPVAWRKEAEYHALSLGASGKQERLLGAARKSQGPVPAKQRRSLLVVQTAAQLAAVGAERGGGLAEVALGCGEGAVPCAVGRAGYDQLC</sequence>
<feature type="region of interest" description="Disordered" evidence="1">
    <location>
        <begin position="13"/>
        <end position="40"/>
    </location>
</feature>
<name>A0A9J6HBS3_HAELO</name>
<evidence type="ECO:0000313" key="3">
    <source>
        <dbReference type="Proteomes" id="UP000821853"/>
    </source>
</evidence>
<dbReference type="VEuPathDB" id="VectorBase:HLOH_056025"/>
<keyword evidence="3" id="KW-1185">Reference proteome</keyword>
<proteinExistence type="predicted"/>
<dbReference type="Proteomes" id="UP000821853">
    <property type="component" value="Unassembled WGS sequence"/>
</dbReference>
<reference evidence="2 3" key="1">
    <citation type="journal article" date="2020" name="Cell">
        <title>Large-Scale Comparative Analyses of Tick Genomes Elucidate Their Genetic Diversity and Vector Capacities.</title>
        <authorList>
            <consortium name="Tick Genome and Microbiome Consortium (TIGMIC)"/>
            <person name="Jia N."/>
            <person name="Wang J."/>
            <person name="Shi W."/>
            <person name="Du L."/>
            <person name="Sun Y."/>
            <person name="Zhan W."/>
            <person name="Jiang J.F."/>
            <person name="Wang Q."/>
            <person name="Zhang B."/>
            <person name="Ji P."/>
            <person name="Bell-Sakyi L."/>
            <person name="Cui X.M."/>
            <person name="Yuan T.T."/>
            <person name="Jiang B.G."/>
            <person name="Yang W.F."/>
            <person name="Lam T.T."/>
            <person name="Chang Q.C."/>
            <person name="Ding S.J."/>
            <person name="Wang X.J."/>
            <person name="Zhu J.G."/>
            <person name="Ruan X.D."/>
            <person name="Zhao L."/>
            <person name="Wei J.T."/>
            <person name="Ye R.Z."/>
            <person name="Que T.C."/>
            <person name="Du C.H."/>
            <person name="Zhou Y.H."/>
            <person name="Cheng J.X."/>
            <person name="Dai P.F."/>
            <person name="Guo W.B."/>
            <person name="Han X.H."/>
            <person name="Huang E.J."/>
            <person name="Li L.F."/>
            <person name="Wei W."/>
            <person name="Gao Y.C."/>
            <person name="Liu J.Z."/>
            <person name="Shao H.Z."/>
            <person name="Wang X."/>
            <person name="Wang C.C."/>
            <person name="Yang T.C."/>
            <person name="Huo Q.B."/>
            <person name="Li W."/>
            <person name="Chen H.Y."/>
            <person name="Chen S.E."/>
            <person name="Zhou L.G."/>
            <person name="Ni X.B."/>
            <person name="Tian J.H."/>
            <person name="Sheng Y."/>
            <person name="Liu T."/>
            <person name="Pan Y.S."/>
            <person name="Xia L.Y."/>
            <person name="Li J."/>
            <person name="Zhao F."/>
            <person name="Cao W.C."/>
        </authorList>
    </citation>
    <scope>NUCLEOTIDE SEQUENCE [LARGE SCALE GENOMIC DNA]</scope>
    <source>
        <strain evidence="2">HaeL-2018</strain>
    </source>
</reference>
<feature type="compositionally biased region" description="Basic and acidic residues" evidence="1">
    <location>
        <begin position="15"/>
        <end position="26"/>
    </location>
</feature>
<protein>
    <submittedName>
        <fullName evidence="2">Uncharacterized protein</fullName>
    </submittedName>
</protein>
<accession>A0A9J6HBS3</accession>
<gene>
    <name evidence="2" type="ORF">HPB48_026850</name>
</gene>
<evidence type="ECO:0000313" key="2">
    <source>
        <dbReference type="EMBL" id="KAH9384828.1"/>
    </source>
</evidence>